<dbReference type="GO" id="GO:0004803">
    <property type="term" value="F:transposase activity"/>
    <property type="evidence" value="ECO:0007669"/>
    <property type="project" value="InterPro"/>
</dbReference>
<evidence type="ECO:0000313" key="2">
    <source>
        <dbReference type="EMBL" id="VDR41554.1"/>
    </source>
</evidence>
<organism evidence="2 3">
    <name type="scientific">Mycoplasmopsis caviae</name>
    <dbReference type="NCBI Taxonomy" id="55603"/>
    <lineage>
        <taxon>Bacteria</taxon>
        <taxon>Bacillati</taxon>
        <taxon>Mycoplasmatota</taxon>
        <taxon>Mycoplasmoidales</taxon>
        <taxon>Metamycoplasmataceae</taxon>
        <taxon>Mycoplasmopsis</taxon>
    </lineage>
</organism>
<accession>A0A3P8KA21</accession>
<dbReference type="OrthoDB" id="395037at2"/>
<protein>
    <submittedName>
        <fullName evidence="2">Transposase</fullName>
    </submittedName>
</protein>
<sequence length="474" mass="55798">MAIPKEILSIERPKGTIVRNSFGIYSVVKRSSKYVNGKAIPYNIAVIGRIENGKYIALKEPKYMKNNKKVVTTIKDYGNVAIFQKHGKNIYEQLQKHFDELTTKKIYLISLIRCAYPKATNRDLKFYYETSFLSELFKNVGLSESMMPDFFERVGRDYAKIENFMVDRINQFKKSIQIIDGTLKSYNSDDSVFSKWTRKGKIKGSKDFTLLYTYDLKTKEPIYGRPYAGNMLDCTIFEDYLENIAKNDELIVGDKGYWNSKIIKKIEEHKKMRYLFPIKRSSKLISANNLMDNLIPLMIKDRNLLGKITNIGNKYYYTIKDLDIEANERKVLFKMSQKKNNFEFQKFNDETINLGTIIFESNSKLSLEDVYTIYSQRWEIEEMFRFYKNILELPKTGVHSEYSLYTTEFINYISLIISMRVKNELTRLNLAEKYSYNQIINYLKSFKKQSSNGVDWRNTKLLNYIEKLAEILAI</sequence>
<dbReference type="Pfam" id="PF01609">
    <property type="entry name" value="DDE_Tnp_1"/>
    <property type="match status" value="1"/>
</dbReference>
<gene>
    <name evidence="2" type="ORF">NCTC10126_00031</name>
</gene>
<dbReference type="InterPro" id="IPR002559">
    <property type="entry name" value="Transposase_11"/>
</dbReference>
<feature type="domain" description="Transposase IS4-like" evidence="1">
    <location>
        <begin position="172"/>
        <end position="392"/>
    </location>
</feature>
<dbReference type="Proteomes" id="UP000280036">
    <property type="component" value="Unassembled WGS sequence"/>
</dbReference>
<dbReference type="GO" id="GO:0003677">
    <property type="term" value="F:DNA binding"/>
    <property type="evidence" value="ECO:0007669"/>
    <property type="project" value="InterPro"/>
</dbReference>
<dbReference type="AlphaFoldDB" id="A0A3P8KA21"/>
<name>A0A3P8KA21_9BACT</name>
<evidence type="ECO:0000313" key="3">
    <source>
        <dbReference type="Proteomes" id="UP000280036"/>
    </source>
</evidence>
<dbReference type="GO" id="GO:0006313">
    <property type="term" value="P:DNA transposition"/>
    <property type="evidence" value="ECO:0007669"/>
    <property type="project" value="InterPro"/>
</dbReference>
<dbReference type="SUPFAM" id="SSF53098">
    <property type="entry name" value="Ribonuclease H-like"/>
    <property type="match status" value="1"/>
</dbReference>
<dbReference type="RefSeq" id="WP_126117847.1">
    <property type="nucleotide sequence ID" value="NZ_UZVY01000001.1"/>
</dbReference>
<proteinExistence type="predicted"/>
<reference evidence="2 3" key="1">
    <citation type="submission" date="2018-12" db="EMBL/GenBank/DDBJ databases">
        <authorList>
            <consortium name="Pathogen Informatics"/>
        </authorList>
    </citation>
    <scope>NUCLEOTIDE SEQUENCE [LARGE SCALE GENOMIC DNA]</scope>
    <source>
        <strain evidence="2 3">NCTC10126</strain>
    </source>
</reference>
<dbReference type="InterPro" id="IPR012337">
    <property type="entry name" value="RNaseH-like_sf"/>
</dbReference>
<dbReference type="EMBL" id="UZVY01000001">
    <property type="protein sequence ID" value="VDR41554.1"/>
    <property type="molecule type" value="Genomic_DNA"/>
</dbReference>
<evidence type="ECO:0000259" key="1">
    <source>
        <dbReference type="Pfam" id="PF01609"/>
    </source>
</evidence>